<accession>T1CTZ6</accession>
<dbReference type="InterPro" id="IPR005845">
    <property type="entry name" value="A-D-PHexomutase_a/b/a-II"/>
</dbReference>
<sequence>MRLFGTNGIREVVGPTLTPEFTTRLANAIAGTIPVGKPVVVGWDGRTSSRALSSIVSSTLALAGHHVIEVGLLPTPAIQYMVVRLAAQLGVVITASHNPPEFNGFKCIHSDGLEIPRSAEEEIERRFADAPSSAVPYRSVGEIGVHGGGAREYVHGVLARVDATRISARAYTVVLDVGNGTAAVTSPDLLRRLGCRVVTLNGHVDGTFPGRPSEPTEANVADLRRAVPSVGADLGIAHDGDADRAVFVERSGRYVPGEEILALLARDAVRRHGGGIVVTPVTAPDSVEEAVRPLGGEVVYTRVGSPNVTRAMLARHAVIGGEENGGLVFPEFQLARDGAMTVAVVLDRMAREGQPLDVLLAGLPHHTLLKEKIPCPLDRREETVRAFAERFGPGAERVVTIDGVKIYHPGGWVLLRPSGTEPLLRLFTDSKDPKRARELADEALVAVRASIGT</sequence>
<dbReference type="Pfam" id="PF02879">
    <property type="entry name" value="PGM_PMM_II"/>
    <property type="match status" value="1"/>
</dbReference>
<evidence type="ECO:0000259" key="8">
    <source>
        <dbReference type="Pfam" id="PF02878"/>
    </source>
</evidence>
<keyword evidence="6" id="KW-0413">Isomerase</keyword>
<keyword evidence="5" id="KW-0460">Magnesium</keyword>
<evidence type="ECO:0000256" key="2">
    <source>
        <dbReference type="ARBA" id="ARBA00010231"/>
    </source>
</evidence>
<dbReference type="InterPro" id="IPR005844">
    <property type="entry name" value="A-D-PHexomutase_a/b/a-I"/>
</dbReference>
<dbReference type="PROSITE" id="PS00710">
    <property type="entry name" value="PGM_PMM"/>
    <property type="match status" value="1"/>
</dbReference>
<dbReference type="NCBIfam" id="TIGR03990">
    <property type="entry name" value="Arch_GlmM"/>
    <property type="match status" value="1"/>
</dbReference>
<dbReference type="Gene3D" id="3.40.120.10">
    <property type="entry name" value="Alpha-D-Glucose-1,6-Bisphosphate, subunit A, domain 3"/>
    <property type="match status" value="3"/>
</dbReference>
<feature type="domain" description="Alpha-D-phosphohexomutase alpha/beta/alpha" evidence="9">
    <location>
        <begin position="152"/>
        <end position="252"/>
    </location>
</feature>
<evidence type="ECO:0000259" key="7">
    <source>
        <dbReference type="Pfam" id="PF00408"/>
    </source>
</evidence>
<evidence type="ECO:0000256" key="4">
    <source>
        <dbReference type="ARBA" id="ARBA00022723"/>
    </source>
</evidence>
<dbReference type="GO" id="GO:0008966">
    <property type="term" value="F:phosphoglucosamine mutase activity"/>
    <property type="evidence" value="ECO:0007669"/>
    <property type="project" value="InterPro"/>
</dbReference>
<gene>
    <name evidence="11" type="ORF">B1B_03852</name>
</gene>
<dbReference type="EMBL" id="AUZY01002389">
    <property type="protein sequence ID" value="EQD72284.1"/>
    <property type="molecule type" value="Genomic_DNA"/>
</dbReference>
<feature type="domain" description="Alpha-D-phosphohexomutase alpha/beta/alpha" evidence="8">
    <location>
        <begin position="2"/>
        <end position="129"/>
    </location>
</feature>
<feature type="domain" description="Alpha-D-phosphohexomutase alpha/beta/alpha" evidence="10">
    <location>
        <begin position="257"/>
        <end position="363"/>
    </location>
</feature>
<dbReference type="GO" id="GO:0000287">
    <property type="term" value="F:magnesium ion binding"/>
    <property type="evidence" value="ECO:0007669"/>
    <property type="project" value="InterPro"/>
</dbReference>
<dbReference type="InterPro" id="IPR024086">
    <property type="entry name" value="GlmM_arc-type"/>
</dbReference>
<reference evidence="11" key="2">
    <citation type="journal article" date="2014" name="ISME J.">
        <title>Microbial stratification in low pH oxic and suboxic macroscopic growths along an acid mine drainage.</title>
        <authorList>
            <person name="Mendez-Garcia C."/>
            <person name="Mesa V."/>
            <person name="Sprenger R.R."/>
            <person name="Richter M."/>
            <person name="Diez M.S."/>
            <person name="Solano J."/>
            <person name="Bargiela R."/>
            <person name="Golyshina O.V."/>
            <person name="Manteca A."/>
            <person name="Ramos J.L."/>
            <person name="Gallego J.R."/>
            <person name="Llorente I."/>
            <person name="Martins Dos Santos V.A."/>
            <person name="Jensen O.N."/>
            <person name="Pelaez A.I."/>
            <person name="Sanchez J."/>
            <person name="Ferrer M."/>
        </authorList>
    </citation>
    <scope>NUCLEOTIDE SEQUENCE</scope>
</reference>
<dbReference type="Pfam" id="PF02878">
    <property type="entry name" value="PGM_PMM_I"/>
    <property type="match status" value="1"/>
</dbReference>
<evidence type="ECO:0000313" key="11">
    <source>
        <dbReference type="EMBL" id="EQD72284.1"/>
    </source>
</evidence>
<feature type="domain" description="Alpha-D-phosphohexomutase C-terminal" evidence="7">
    <location>
        <begin position="379"/>
        <end position="443"/>
    </location>
</feature>
<dbReference type="PRINTS" id="PR00509">
    <property type="entry name" value="PGMPMM"/>
</dbReference>
<evidence type="ECO:0000256" key="1">
    <source>
        <dbReference type="ARBA" id="ARBA00001946"/>
    </source>
</evidence>
<comment type="cofactor">
    <cofactor evidence="1">
        <name>Mg(2+)</name>
        <dbReference type="ChEBI" id="CHEBI:18420"/>
    </cofactor>
</comment>
<dbReference type="InterPro" id="IPR005843">
    <property type="entry name" value="A-D-PHexomutase_C"/>
</dbReference>
<keyword evidence="3" id="KW-0597">Phosphoprotein</keyword>
<dbReference type="Pfam" id="PF00408">
    <property type="entry name" value="PGM_PMM_IV"/>
    <property type="match status" value="1"/>
</dbReference>
<name>T1CTZ6_9ZZZZ</name>
<dbReference type="Pfam" id="PF02880">
    <property type="entry name" value="PGM_PMM_III"/>
    <property type="match status" value="1"/>
</dbReference>
<evidence type="ECO:0000256" key="5">
    <source>
        <dbReference type="ARBA" id="ARBA00022842"/>
    </source>
</evidence>
<dbReference type="InterPro" id="IPR016055">
    <property type="entry name" value="A-D-PHexomutase_a/b/a-I/II/III"/>
</dbReference>
<proteinExistence type="inferred from homology"/>
<evidence type="ECO:0000256" key="6">
    <source>
        <dbReference type="ARBA" id="ARBA00023235"/>
    </source>
</evidence>
<dbReference type="InterPro" id="IPR005846">
    <property type="entry name" value="A-D-PHexomutase_a/b/a-III"/>
</dbReference>
<dbReference type="SUPFAM" id="SSF53738">
    <property type="entry name" value="Phosphoglucomutase, first 3 domains"/>
    <property type="match status" value="3"/>
</dbReference>
<evidence type="ECO:0000259" key="10">
    <source>
        <dbReference type="Pfam" id="PF02880"/>
    </source>
</evidence>
<dbReference type="PANTHER" id="PTHR43771">
    <property type="entry name" value="PHOSPHOMANNOMUTASE"/>
    <property type="match status" value="1"/>
</dbReference>
<dbReference type="InterPro" id="IPR016066">
    <property type="entry name" value="A-D-PHexomutase_CS"/>
</dbReference>
<dbReference type="InterPro" id="IPR005841">
    <property type="entry name" value="Alpha-D-phosphohexomutase_SF"/>
</dbReference>
<dbReference type="AlphaFoldDB" id="T1CTZ6"/>
<comment type="similarity">
    <text evidence="2">Belongs to the phosphohexose mutase family.</text>
</comment>
<evidence type="ECO:0000259" key="9">
    <source>
        <dbReference type="Pfam" id="PF02879"/>
    </source>
</evidence>
<dbReference type="CDD" id="cd03087">
    <property type="entry name" value="PGM_like1"/>
    <property type="match status" value="1"/>
</dbReference>
<dbReference type="InterPro" id="IPR036900">
    <property type="entry name" value="A-D-PHexomutase_C_sf"/>
</dbReference>
<organism evidence="11">
    <name type="scientific">mine drainage metagenome</name>
    <dbReference type="NCBI Taxonomy" id="410659"/>
    <lineage>
        <taxon>unclassified sequences</taxon>
        <taxon>metagenomes</taxon>
        <taxon>ecological metagenomes</taxon>
    </lineage>
</organism>
<reference evidence="11" key="1">
    <citation type="submission" date="2013-08" db="EMBL/GenBank/DDBJ databases">
        <authorList>
            <person name="Mendez C."/>
            <person name="Richter M."/>
            <person name="Ferrer M."/>
            <person name="Sanchez J."/>
        </authorList>
    </citation>
    <scope>NUCLEOTIDE SEQUENCE</scope>
</reference>
<dbReference type="PANTHER" id="PTHR43771:SF1">
    <property type="entry name" value="PHOSPHOMANNOMUTASE"/>
    <property type="match status" value="1"/>
</dbReference>
<dbReference type="Gene3D" id="3.30.310.50">
    <property type="entry name" value="Alpha-D-phosphohexomutase, C-terminal domain"/>
    <property type="match status" value="1"/>
</dbReference>
<dbReference type="GO" id="GO:0005975">
    <property type="term" value="P:carbohydrate metabolic process"/>
    <property type="evidence" value="ECO:0007669"/>
    <property type="project" value="InterPro"/>
</dbReference>
<dbReference type="SUPFAM" id="SSF55957">
    <property type="entry name" value="Phosphoglucomutase, C-terminal domain"/>
    <property type="match status" value="1"/>
</dbReference>
<evidence type="ECO:0000256" key="3">
    <source>
        <dbReference type="ARBA" id="ARBA00022553"/>
    </source>
</evidence>
<keyword evidence="4" id="KW-0479">Metal-binding</keyword>
<protein>
    <submittedName>
        <fullName evidence="11">Protein containing Alpha-D-phosphohexomutase, alpha/beta/alpha domain I</fullName>
    </submittedName>
</protein>
<comment type="caution">
    <text evidence="11">The sequence shown here is derived from an EMBL/GenBank/DDBJ whole genome shotgun (WGS) entry which is preliminary data.</text>
</comment>